<organism evidence="1 2">
    <name type="scientific">Ceratopteris richardii</name>
    <name type="common">Triangle waterfern</name>
    <dbReference type="NCBI Taxonomy" id="49495"/>
    <lineage>
        <taxon>Eukaryota</taxon>
        <taxon>Viridiplantae</taxon>
        <taxon>Streptophyta</taxon>
        <taxon>Embryophyta</taxon>
        <taxon>Tracheophyta</taxon>
        <taxon>Polypodiopsida</taxon>
        <taxon>Polypodiidae</taxon>
        <taxon>Polypodiales</taxon>
        <taxon>Pteridineae</taxon>
        <taxon>Pteridaceae</taxon>
        <taxon>Parkerioideae</taxon>
        <taxon>Ceratopteris</taxon>
    </lineage>
</organism>
<evidence type="ECO:0000313" key="2">
    <source>
        <dbReference type="Proteomes" id="UP000825935"/>
    </source>
</evidence>
<keyword evidence="2" id="KW-1185">Reference proteome</keyword>
<proteinExistence type="predicted"/>
<dbReference type="Proteomes" id="UP000825935">
    <property type="component" value="Chromosome 30"/>
</dbReference>
<gene>
    <name evidence="1" type="ORF">KP509_30G018400</name>
</gene>
<dbReference type="InterPro" id="IPR037176">
    <property type="entry name" value="Osmotin/thaumatin-like_sf"/>
</dbReference>
<name>A0A8T2R097_CERRI</name>
<accession>A0A8T2R097</accession>
<dbReference type="Gene3D" id="2.60.110.10">
    <property type="entry name" value="Thaumatin"/>
    <property type="match status" value="1"/>
</dbReference>
<dbReference type="PROSITE" id="PS51367">
    <property type="entry name" value="THAUMATIN_2"/>
    <property type="match status" value="1"/>
</dbReference>
<comment type="caution">
    <text evidence="1">The sequence shown here is derived from an EMBL/GenBank/DDBJ whole genome shotgun (WGS) entry which is preliminary data.</text>
</comment>
<dbReference type="PRINTS" id="PR00347">
    <property type="entry name" value="THAUMATIN"/>
</dbReference>
<protein>
    <recommendedName>
        <fullName evidence="3">Thaumatin-like protein</fullName>
    </recommendedName>
</protein>
<dbReference type="InterPro" id="IPR001938">
    <property type="entry name" value="Thaumatin"/>
</dbReference>
<sequence length="197" mass="20685">MYQDNRLNLASGLLACAITLTLRIDILSLSGTEAAQFTFQNNCKYTVWPGLLPNGGWPLLAQGGFELLAGQSTIVDAPIGWSGRFWGRTGCSFSNTPSLGGAACETGDCGSKVECNGAGATPPATLAEFTLAGAQAGAKDFYDVSLVDGYNIPIAILPSPRKSNSTDTALSQQFINAAASEDHYVCLITTIHQRSCI</sequence>
<dbReference type="SMART" id="SM00205">
    <property type="entry name" value="THN"/>
    <property type="match status" value="1"/>
</dbReference>
<dbReference type="OrthoDB" id="430315at2759"/>
<dbReference type="AlphaFoldDB" id="A0A8T2R097"/>
<dbReference type="SUPFAM" id="SSF49870">
    <property type="entry name" value="Osmotin, thaumatin-like protein"/>
    <property type="match status" value="1"/>
</dbReference>
<dbReference type="PANTHER" id="PTHR31048">
    <property type="entry name" value="OS03G0233200 PROTEIN"/>
    <property type="match status" value="1"/>
</dbReference>
<dbReference type="Pfam" id="PF00314">
    <property type="entry name" value="Thaumatin"/>
    <property type="match status" value="1"/>
</dbReference>
<reference evidence="1" key="1">
    <citation type="submission" date="2021-08" db="EMBL/GenBank/DDBJ databases">
        <title>WGS assembly of Ceratopteris richardii.</title>
        <authorList>
            <person name="Marchant D.B."/>
            <person name="Chen G."/>
            <person name="Jenkins J."/>
            <person name="Shu S."/>
            <person name="Leebens-Mack J."/>
            <person name="Grimwood J."/>
            <person name="Schmutz J."/>
            <person name="Soltis P."/>
            <person name="Soltis D."/>
            <person name="Chen Z.-H."/>
        </authorList>
    </citation>
    <scope>NUCLEOTIDE SEQUENCE</scope>
    <source>
        <strain evidence="1">Whitten #5841</strain>
        <tissue evidence="1">Leaf</tissue>
    </source>
</reference>
<dbReference type="EMBL" id="CM035435">
    <property type="protein sequence ID" value="KAH7289779.1"/>
    <property type="molecule type" value="Genomic_DNA"/>
</dbReference>
<dbReference type="OMA" id="SGRLWCQ"/>
<evidence type="ECO:0000313" key="1">
    <source>
        <dbReference type="EMBL" id="KAH7289779.1"/>
    </source>
</evidence>
<evidence type="ECO:0008006" key="3">
    <source>
        <dbReference type="Google" id="ProtNLM"/>
    </source>
</evidence>